<evidence type="ECO:0000313" key="2">
    <source>
        <dbReference type="EMBL" id="KAF2241489.1"/>
    </source>
</evidence>
<dbReference type="RefSeq" id="XP_033676493.1">
    <property type="nucleotide sequence ID" value="XM_033827317.1"/>
</dbReference>
<dbReference type="OrthoDB" id="3790570at2759"/>
<sequence length="420" mass="45168">MAKLSATLEEMCAAPDEDFKDGPLLDGNVGQLLQKLQRLVREEKNRPGPDELVETLSKRSEELKTFFSQSPVDAIGQSPAEVEDSRLVDIFVSGGRASKTPQIEFRRFLAERSLAKNYHSRNPTRLDSMIKTKSFNLPITSHGSIRAFARTYFGRGREQAVLEAVTSGLRVLAVEAVNASASLILAFARQLVKSTSILSTNKRLITPGNARTNQSNAGGDVTEAVSADTSVLEEGAGERPYPQSEGHEREHEGLMTDLPQSLDETGPMHDRIIGQAESYERPPKRQRLAISMLLATNERASDMGAPAAESPLQQAFLTPLPSNPIGHQSPPSMSLTRSVEVVGADTSAPMADAGIPSSSEKAVNDGVGSELLLPSATPSEQHEFGTSQGGCQVANFTYASSVLHYLDDDALIAFGLNPGI</sequence>
<name>A0A6A6HU94_9PLEO</name>
<dbReference type="GeneID" id="54580647"/>
<evidence type="ECO:0000256" key="1">
    <source>
        <dbReference type="SAM" id="MobiDB-lite"/>
    </source>
</evidence>
<proteinExistence type="predicted"/>
<protein>
    <submittedName>
        <fullName evidence="2">Uncharacterized protein</fullName>
    </submittedName>
</protein>
<evidence type="ECO:0000313" key="3">
    <source>
        <dbReference type="Proteomes" id="UP000800094"/>
    </source>
</evidence>
<dbReference type="Proteomes" id="UP000800094">
    <property type="component" value="Unassembled WGS sequence"/>
</dbReference>
<dbReference type="EMBL" id="ML987212">
    <property type="protein sequence ID" value="KAF2241489.1"/>
    <property type="molecule type" value="Genomic_DNA"/>
</dbReference>
<dbReference type="AlphaFoldDB" id="A0A6A6HU94"/>
<reference evidence="2" key="1">
    <citation type="journal article" date="2020" name="Stud. Mycol.">
        <title>101 Dothideomycetes genomes: a test case for predicting lifestyles and emergence of pathogens.</title>
        <authorList>
            <person name="Haridas S."/>
            <person name="Albert R."/>
            <person name="Binder M."/>
            <person name="Bloem J."/>
            <person name="Labutti K."/>
            <person name="Salamov A."/>
            <person name="Andreopoulos B."/>
            <person name="Baker S."/>
            <person name="Barry K."/>
            <person name="Bills G."/>
            <person name="Bluhm B."/>
            <person name="Cannon C."/>
            <person name="Castanera R."/>
            <person name="Culley D."/>
            <person name="Daum C."/>
            <person name="Ezra D."/>
            <person name="Gonzalez J."/>
            <person name="Henrissat B."/>
            <person name="Kuo A."/>
            <person name="Liang C."/>
            <person name="Lipzen A."/>
            <person name="Lutzoni F."/>
            <person name="Magnuson J."/>
            <person name="Mondo S."/>
            <person name="Nolan M."/>
            <person name="Ohm R."/>
            <person name="Pangilinan J."/>
            <person name="Park H.-J."/>
            <person name="Ramirez L."/>
            <person name="Alfaro M."/>
            <person name="Sun H."/>
            <person name="Tritt A."/>
            <person name="Yoshinaga Y."/>
            <person name="Zwiers L.-H."/>
            <person name="Turgeon B."/>
            <person name="Goodwin S."/>
            <person name="Spatafora J."/>
            <person name="Crous P."/>
            <person name="Grigoriev I."/>
        </authorList>
    </citation>
    <scope>NUCLEOTIDE SEQUENCE</scope>
    <source>
        <strain evidence="2">CBS 122368</strain>
    </source>
</reference>
<accession>A0A6A6HU94</accession>
<gene>
    <name evidence="2" type="ORF">BU26DRAFT_511555</name>
</gene>
<feature type="region of interest" description="Disordered" evidence="1">
    <location>
        <begin position="207"/>
        <end position="252"/>
    </location>
</feature>
<feature type="compositionally biased region" description="Polar residues" evidence="1">
    <location>
        <begin position="207"/>
        <end position="217"/>
    </location>
</feature>
<keyword evidence="3" id="KW-1185">Reference proteome</keyword>
<organism evidence="2 3">
    <name type="scientific">Trematosphaeria pertusa</name>
    <dbReference type="NCBI Taxonomy" id="390896"/>
    <lineage>
        <taxon>Eukaryota</taxon>
        <taxon>Fungi</taxon>
        <taxon>Dikarya</taxon>
        <taxon>Ascomycota</taxon>
        <taxon>Pezizomycotina</taxon>
        <taxon>Dothideomycetes</taxon>
        <taxon>Pleosporomycetidae</taxon>
        <taxon>Pleosporales</taxon>
        <taxon>Massarineae</taxon>
        <taxon>Trematosphaeriaceae</taxon>
        <taxon>Trematosphaeria</taxon>
    </lineage>
</organism>